<dbReference type="AlphaFoldDB" id="A0AB94ID31"/>
<organism evidence="1 2">
    <name type="scientific">Candidatus Schmidhempelia bombi str. Bimp</name>
    <dbReference type="NCBI Taxonomy" id="1387197"/>
    <lineage>
        <taxon>Bacteria</taxon>
        <taxon>Pseudomonadati</taxon>
        <taxon>Pseudomonadota</taxon>
        <taxon>Gammaproteobacteria</taxon>
        <taxon>Orbales</taxon>
        <taxon>Orbaceae</taxon>
        <taxon>Candidatus Schmidhempelia</taxon>
    </lineage>
</organism>
<protein>
    <recommendedName>
        <fullName evidence="3">WYL domain-containing protein</fullName>
    </recommendedName>
</protein>
<evidence type="ECO:0000313" key="1">
    <source>
        <dbReference type="EMBL" id="TEA27331.1"/>
    </source>
</evidence>
<gene>
    <name evidence="1" type="ORF">O970_04300</name>
</gene>
<dbReference type="Proteomes" id="UP000506160">
    <property type="component" value="Unassembled WGS sequence"/>
</dbReference>
<evidence type="ECO:0008006" key="3">
    <source>
        <dbReference type="Google" id="ProtNLM"/>
    </source>
</evidence>
<reference evidence="1 2" key="1">
    <citation type="journal article" date="2014" name="Appl. Environ. Microbiol.">
        <title>Genomic features of a bumble bee symbiont reflect its host environment.</title>
        <authorList>
            <person name="Martinson V.G."/>
            <person name="Magoc T."/>
            <person name="Koch H."/>
            <person name="Salzberg S.L."/>
            <person name="Moran N.A."/>
        </authorList>
    </citation>
    <scope>NUCLEOTIDE SEQUENCE [LARGE SCALE GENOMIC DNA]</scope>
    <source>
        <strain evidence="1 2">Bimp</strain>
    </source>
</reference>
<dbReference type="RefSeq" id="WP_130575721.1">
    <property type="nucleotide sequence ID" value="NZ_AWGA01000044.1"/>
</dbReference>
<proteinExistence type="predicted"/>
<keyword evidence="2" id="KW-1185">Reference proteome</keyword>
<evidence type="ECO:0000313" key="2">
    <source>
        <dbReference type="Proteomes" id="UP000506160"/>
    </source>
</evidence>
<dbReference type="EMBL" id="AWGA01000044">
    <property type="protein sequence ID" value="TEA27331.1"/>
    <property type="molecule type" value="Genomic_DNA"/>
</dbReference>
<accession>A0AB94ID31</accession>
<name>A0AB94ID31_9GAMM</name>
<sequence length="360" mass="42692">MNKATKYLTEMKVRRHISMRLLQKVLNRNNLKSAKSFEDLIEYYSNNINDNVRQKKIETAGEILEKTYKQNLLYGNRVCFFYKITDEKQYSKVEVVLDLIIENNQKDNEIEKFIRYYPFTIPEDDLNKISINKYFFIKKIVDENKTRILISSARSYKNKIELDKTLLGDDYQQYDEIFAYQTELVQPFDSIILHKNEGILEIQIDMSHPVTKDEFKTFTKDYTNLIKKVHLTTYKEELHLSPSNIFKKIQDIYDENEGLVRKVEHKTGTGSVKTEKMSNREENLKEEDFHKNGLSAIENQTSIYSITKRYNSPILNDNIIELSIQGGIKLLSQFDPNINWAELNNCIYQEDYTYLRKKLI</sequence>
<comment type="caution">
    <text evidence="1">The sequence shown here is derived from an EMBL/GenBank/DDBJ whole genome shotgun (WGS) entry which is preliminary data.</text>
</comment>